<evidence type="ECO:0008006" key="3">
    <source>
        <dbReference type="Google" id="ProtNLM"/>
    </source>
</evidence>
<dbReference type="InterPro" id="IPR017143">
    <property type="entry name" value="UCP037225"/>
</dbReference>
<reference evidence="1 2" key="2">
    <citation type="submission" date="2015-01" db="EMBL/GenBank/DDBJ databases">
        <authorList>
            <consortium name="NBRP consortium"/>
            <person name="Sawabe T."/>
            <person name="Meirelles P."/>
            <person name="Feng G."/>
            <person name="Sayaka M."/>
            <person name="Hattori M."/>
            <person name="Ohkuma M."/>
        </authorList>
    </citation>
    <scope>NUCLEOTIDE SEQUENCE [LARGE SCALE GENOMIC DNA]</scope>
    <source>
        <strain evidence="1 2">JCM19232</strain>
    </source>
</reference>
<gene>
    <name evidence="1" type="ORF">JCM19232_2609</name>
</gene>
<accession>A0A0B8PLP6</accession>
<name>A0A0B8PLP6_9VIBR</name>
<sequence>MKDYAERHVTCPHCGQSITVAIDTTQGNQDFYDDCPACCNSIHMNMYLDEVRDKVELTIDADDEQIF</sequence>
<evidence type="ECO:0000313" key="2">
    <source>
        <dbReference type="Proteomes" id="UP000031670"/>
    </source>
</evidence>
<dbReference type="PIRSF" id="PIRSF037225">
    <property type="entry name" value="UCP037225"/>
    <property type="match status" value="1"/>
</dbReference>
<proteinExistence type="predicted"/>
<evidence type="ECO:0000313" key="1">
    <source>
        <dbReference type="EMBL" id="GAM63629.1"/>
    </source>
</evidence>
<dbReference type="Proteomes" id="UP000031670">
    <property type="component" value="Unassembled WGS sequence"/>
</dbReference>
<organism evidence="1 2">
    <name type="scientific">Vibrio ishigakensis</name>
    <dbReference type="NCBI Taxonomy" id="1481914"/>
    <lineage>
        <taxon>Bacteria</taxon>
        <taxon>Pseudomonadati</taxon>
        <taxon>Pseudomonadota</taxon>
        <taxon>Gammaproteobacteria</taxon>
        <taxon>Vibrionales</taxon>
        <taxon>Vibrionaceae</taxon>
        <taxon>Vibrio</taxon>
    </lineage>
</organism>
<dbReference type="Pfam" id="PF14255">
    <property type="entry name" value="Zn_ribbon_21"/>
    <property type="match status" value="1"/>
</dbReference>
<protein>
    <recommendedName>
        <fullName evidence="3">Molybdopterin-guanine dinucleotide biosynthesis protein A</fullName>
    </recommendedName>
</protein>
<comment type="caution">
    <text evidence="1">The sequence shown here is derived from an EMBL/GenBank/DDBJ whole genome shotgun (WGS) entry which is preliminary data.</text>
</comment>
<dbReference type="EMBL" id="BBSA01000009">
    <property type="protein sequence ID" value="GAM63629.1"/>
    <property type="molecule type" value="Genomic_DNA"/>
</dbReference>
<dbReference type="AlphaFoldDB" id="A0A0B8PLP6"/>
<reference evidence="1 2" key="1">
    <citation type="submission" date="2015-01" db="EMBL/GenBank/DDBJ databases">
        <title>Vibrio sp. C5 JCM 19232 whole genome shotgun sequence.</title>
        <authorList>
            <person name="Sawabe T."/>
            <person name="Meirelles P."/>
            <person name="Feng G."/>
            <person name="Sayaka M."/>
            <person name="Hattori M."/>
            <person name="Ohkuma M."/>
        </authorList>
    </citation>
    <scope>NUCLEOTIDE SEQUENCE [LARGE SCALE GENOMIC DNA]</scope>
    <source>
        <strain evidence="1 2">JCM19232</strain>
    </source>
</reference>
<dbReference type="InterPro" id="IPR025990">
    <property type="entry name" value="zinc_ribbon_bacterial"/>
</dbReference>